<dbReference type="AlphaFoldDB" id="A0A3B0XMI8"/>
<sequence length="305" mass="32950">MILNTFRKTYLAATVVAYFVCSANVAIAAEDFTDPNHVFQETKNMLLELDAMHVVNKSKPSKLIVEAAPRKPRHVFQKAREVYYDVQKLRQSKGLSVNTLGDLPVRDVTPKDVKGLLDKMLADIDEVRIKYGTKQPALAPLPTDKKPSDVYANLIKVKGSIAGLGIAAVAPSDVFRVSLSVVSDLKEMAAKKGVAAAAKPAPSSGKKPKDVYAASYKLLNSLKKMSETNKISIPGGVMIPPYVKREHTPAEVIDLMNDILAEVAAIKHASGLTTPTILAPVQSEKVPSNVFDQVATAQAIVSTMM</sequence>
<organism evidence="1">
    <name type="scientific">hydrothermal vent metagenome</name>
    <dbReference type="NCBI Taxonomy" id="652676"/>
    <lineage>
        <taxon>unclassified sequences</taxon>
        <taxon>metagenomes</taxon>
        <taxon>ecological metagenomes</taxon>
    </lineage>
</organism>
<accession>A0A3B0XMI8</accession>
<protein>
    <submittedName>
        <fullName evidence="1">Uncharacterized protein</fullName>
    </submittedName>
</protein>
<proteinExistence type="predicted"/>
<dbReference type="EMBL" id="UOFF01000417">
    <property type="protein sequence ID" value="VAW57546.1"/>
    <property type="molecule type" value="Genomic_DNA"/>
</dbReference>
<reference evidence="1" key="1">
    <citation type="submission" date="2018-06" db="EMBL/GenBank/DDBJ databases">
        <authorList>
            <person name="Zhirakovskaya E."/>
        </authorList>
    </citation>
    <scope>NUCLEOTIDE SEQUENCE</scope>
</reference>
<name>A0A3B0XMI8_9ZZZZ</name>
<evidence type="ECO:0000313" key="1">
    <source>
        <dbReference type="EMBL" id="VAW57546.1"/>
    </source>
</evidence>
<gene>
    <name evidence="1" type="ORF">MNBD_GAMMA07-1474</name>
</gene>